<organism evidence="1 2">
    <name type="scientific">Giardia intestinalis</name>
    <name type="common">Giardia lamblia</name>
    <dbReference type="NCBI Taxonomy" id="5741"/>
    <lineage>
        <taxon>Eukaryota</taxon>
        <taxon>Metamonada</taxon>
        <taxon>Diplomonadida</taxon>
        <taxon>Hexamitidae</taxon>
        <taxon>Giardiinae</taxon>
        <taxon>Giardia</taxon>
    </lineage>
</organism>
<dbReference type="VEuPathDB" id="GiardiaDB:QR46_0813"/>
<sequence length="89" mass="10125">MQPWKPVDTIRDSIFPLFYPNSSAESGEKSAVISSNFTSAPDTMHRYYLQHPFISDRDGEISMQSIDLTKRWPLKSSSGYFADQCQSPC</sequence>
<comment type="caution">
    <text evidence="1">The sequence shown here is derived from an EMBL/GenBank/DDBJ whole genome shotgun (WGS) entry which is preliminary data.</text>
</comment>
<evidence type="ECO:0000313" key="1">
    <source>
        <dbReference type="EMBL" id="ESU41912.1"/>
    </source>
</evidence>
<proteinExistence type="predicted"/>
<accession>V6TU83</accession>
<dbReference type="AlphaFoldDB" id="V6TU83"/>
<keyword evidence="1" id="KW-0413">Isomerase</keyword>
<evidence type="ECO:0000313" key="2">
    <source>
        <dbReference type="Proteomes" id="UP000018040"/>
    </source>
</evidence>
<dbReference type="Proteomes" id="UP000018040">
    <property type="component" value="Unassembled WGS sequence"/>
</dbReference>
<name>V6TU83_GIAIN</name>
<reference evidence="1 2" key="2">
    <citation type="journal article" date="2013" name="Genome Biol. Evol.">
        <title>Genome sequencing of Giardia lamblia genotypes A2 and B isolates (DH and GS) and comparative analysis with the genomes of genotypes A1 and E (WB and Pig).</title>
        <authorList>
            <person name="Adam R.D."/>
            <person name="Dahlstrom E.W."/>
            <person name="Martens C.A."/>
            <person name="Bruno D.P."/>
            <person name="Barbian K.D."/>
            <person name="Ricklefs S.M."/>
            <person name="Hernandez M.M."/>
            <person name="Narla N.P."/>
            <person name="Patel R.B."/>
            <person name="Porcella S.F."/>
            <person name="Nash T.E."/>
        </authorList>
    </citation>
    <scope>NUCLEOTIDE SEQUENCE [LARGE SCALE GENOMIC DNA]</scope>
    <source>
        <strain evidence="1 2">GS</strain>
    </source>
</reference>
<protein>
    <submittedName>
        <fullName evidence="1">Glucosamine-6-phosphate isomerase</fullName>
    </submittedName>
</protein>
<dbReference type="VEuPathDB" id="GiardiaDB:GL50581_2991"/>
<reference evidence="2" key="1">
    <citation type="submission" date="2012-02" db="EMBL/GenBank/DDBJ databases">
        <title>Genome sequencing of Giardia lamblia Genotypes A2 and B isolates (DH and GS) and comparative analysis with the genomes of Genotypes A1 and E (WB and Pig).</title>
        <authorList>
            <person name="Adam R."/>
            <person name="Dahlstrom E."/>
            <person name="Martens C."/>
            <person name="Bruno D."/>
            <person name="Barbian K."/>
            <person name="Porcella S.F."/>
            <person name="Nash T."/>
        </authorList>
    </citation>
    <scope>NUCLEOTIDE SEQUENCE</scope>
    <source>
        <strain evidence="2">GS</strain>
    </source>
</reference>
<dbReference type="GO" id="GO:0016853">
    <property type="term" value="F:isomerase activity"/>
    <property type="evidence" value="ECO:0007669"/>
    <property type="project" value="UniProtKB-KW"/>
</dbReference>
<gene>
    <name evidence="1" type="ORF">GSB_152953</name>
</gene>
<dbReference type="EMBL" id="AHHH01000104">
    <property type="protein sequence ID" value="ESU41912.1"/>
    <property type="molecule type" value="Genomic_DNA"/>
</dbReference>